<keyword evidence="2" id="KW-1133">Transmembrane helix</keyword>
<name>A0A328HKK3_ARTGO</name>
<sequence length="187" mass="20478">MPTVRMASARRFLGRAQRTLWLRAPTAAVVLFLVLIAVVLGGCEYSYDDGRGELPDASPVVTDPVLPRDPLENEPVSGEELTDWAKEVMPDAEGQVFSTNYGSVEGGHSKTESTGQLPSGTYSLTLACRSERRVSFTVRDAEFALVDLSLRCGTSRVNVVHLSKDSVLRVTVEVRSDANFAYRISRI</sequence>
<organism evidence="3 4">
    <name type="scientific">Arthrobacter globiformis</name>
    <dbReference type="NCBI Taxonomy" id="1665"/>
    <lineage>
        <taxon>Bacteria</taxon>
        <taxon>Bacillati</taxon>
        <taxon>Actinomycetota</taxon>
        <taxon>Actinomycetes</taxon>
        <taxon>Micrococcales</taxon>
        <taxon>Micrococcaceae</taxon>
        <taxon>Arthrobacter</taxon>
    </lineage>
</organism>
<protein>
    <submittedName>
        <fullName evidence="3">Uncharacterized protein</fullName>
    </submittedName>
</protein>
<dbReference type="EMBL" id="QLNP01000007">
    <property type="protein sequence ID" value="RAM39157.1"/>
    <property type="molecule type" value="Genomic_DNA"/>
</dbReference>
<dbReference type="AlphaFoldDB" id="A0A328HKK3"/>
<evidence type="ECO:0000256" key="2">
    <source>
        <dbReference type="SAM" id="Phobius"/>
    </source>
</evidence>
<proteinExistence type="predicted"/>
<evidence type="ECO:0000313" key="3">
    <source>
        <dbReference type="EMBL" id="RAM39157.1"/>
    </source>
</evidence>
<keyword evidence="2" id="KW-0812">Transmembrane</keyword>
<dbReference type="Proteomes" id="UP000249166">
    <property type="component" value="Unassembled WGS sequence"/>
</dbReference>
<dbReference type="RefSeq" id="WP_111902122.1">
    <property type="nucleotide sequence ID" value="NZ_QLNP01000007.1"/>
</dbReference>
<comment type="caution">
    <text evidence="3">The sequence shown here is derived from an EMBL/GenBank/DDBJ whole genome shotgun (WGS) entry which is preliminary data.</text>
</comment>
<evidence type="ECO:0000313" key="4">
    <source>
        <dbReference type="Proteomes" id="UP000249166"/>
    </source>
</evidence>
<keyword evidence="2" id="KW-0472">Membrane</keyword>
<reference evidence="3 4" key="1">
    <citation type="submission" date="2018-04" db="EMBL/GenBank/DDBJ databases">
        <title>Bacteria isolated from cave deposits of Manipur.</title>
        <authorList>
            <person name="Sahoo D."/>
            <person name="Sarangthem I."/>
            <person name="Nandeibam J."/>
        </authorList>
    </citation>
    <scope>NUCLEOTIDE SEQUENCE [LARGE SCALE GENOMIC DNA]</scope>
    <source>
        <strain evidence="4">mrc11</strain>
    </source>
</reference>
<feature type="transmembrane region" description="Helical" evidence="2">
    <location>
        <begin position="20"/>
        <end position="41"/>
    </location>
</feature>
<dbReference type="OrthoDB" id="4943352at2"/>
<feature type="region of interest" description="Disordered" evidence="1">
    <location>
        <begin position="56"/>
        <end position="76"/>
    </location>
</feature>
<accession>A0A328HKK3</accession>
<gene>
    <name evidence="3" type="ORF">DBZ45_01005</name>
</gene>
<evidence type="ECO:0000256" key="1">
    <source>
        <dbReference type="SAM" id="MobiDB-lite"/>
    </source>
</evidence>